<name>A0ACB7XIH5_9ERIC</name>
<organism evidence="1 2">
    <name type="scientific">Vaccinium darrowii</name>
    <dbReference type="NCBI Taxonomy" id="229202"/>
    <lineage>
        <taxon>Eukaryota</taxon>
        <taxon>Viridiplantae</taxon>
        <taxon>Streptophyta</taxon>
        <taxon>Embryophyta</taxon>
        <taxon>Tracheophyta</taxon>
        <taxon>Spermatophyta</taxon>
        <taxon>Magnoliopsida</taxon>
        <taxon>eudicotyledons</taxon>
        <taxon>Gunneridae</taxon>
        <taxon>Pentapetalae</taxon>
        <taxon>asterids</taxon>
        <taxon>Ericales</taxon>
        <taxon>Ericaceae</taxon>
        <taxon>Vaccinioideae</taxon>
        <taxon>Vaccinieae</taxon>
        <taxon>Vaccinium</taxon>
    </lineage>
</organism>
<proteinExistence type="predicted"/>
<evidence type="ECO:0000313" key="1">
    <source>
        <dbReference type="EMBL" id="KAH7840457.1"/>
    </source>
</evidence>
<comment type="caution">
    <text evidence="1">The sequence shown here is derived from an EMBL/GenBank/DDBJ whole genome shotgun (WGS) entry which is preliminary data.</text>
</comment>
<reference evidence="1 2" key="1">
    <citation type="journal article" date="2021" name="Hortic Res">
        <title>High-quality reference genome and annotation aids understanding of berry development for evergreen blueberry (Vaccinium darrowii).</title>
        <authorList>
            <person name="Yu J."/>
            <person name="Hulse-Kemp A.M."/>
            <person name="Babiker E."/>
            <person name="Staton M."/>
        </authorList>
    </citation>
    <scope>NUCLEOTIDE SEQUENCE [LARGE SCALE GENOMIC DNA]</scope>
    <source>
        <strain evidence="2">cv. NJ 8807/NJ 8810</strain>
        <tissue evidence="1">Young leaf</tissue>
    </source>
</reference>
<dbReference type="Proteomes" id="UP000828048">
    <property type="component" value="Chromosome 10"/>
</dbReference>
<keyword evidence="2" id="KW-1185">Reference proteome</keyword>
<protein>
    <submittedName>
        <fullName evidence="1">Uncharacterized protein</fullName>
    </submittedName>
</protein>
<sequence>MTKLLIGLIIAVILFFQVPVAGRRIAPERELERSKTFVMSGTSRTPPRQERHISHSPPPRRNRHRDNGGPTVVQRSVKEVLGTVQYPMLTKTNYPEWELLMTINLEALGLWAAIEPGGVEYSEDRLALAAIARSVPPEMLSTIGRKPTAKAAWEAVKIMRMGVDRVREATLRRCDASSTTSPSKMVVPERFDQVAIAIETLLDVGTMTVEEVTGRLRAVEQRHEARKLSAELGSRLLLSTKEEEIITRLRRQEKEAVRCGGSNSGGSNSGGSSYGSSARSSRPGSFQSGQARKAPRKATKEDQCHYCKKYGHWERDCRKKKRNEEANLVQAQEDREEEPALMMAQVASITSPVHGEVATVEGQVYLNEERATVELGSTGELEQARGVWYLDTGASNHMTGDSTVFSNLDRDITGTVKFGDGSLVDILGRGTIIFSAQRGGHRMLTEVNYIPSLRSNIISLGQLDEFGCQVLIDQGVLRVRDPEKELLVKVKRSQNRLYKITLTVAQPISLLARTDEDAWRWHERYGHLGFESLRKLSRGGMVRGLPQLDHVDQLCDACLAGKQRRAPFPQEAIHRATGRLDLVHGDLCGPVTPATHGGHSYFLLLVDDFSRYIWLVLLSSKDEAAGAIMKFQSGVEVETGRKLRALRTDRGGRIHFSNLRRILCGEGSSAAAHGSSAAAHGAIFTSTEWRRGAQEPVGDGYGALSTQGEGNAKHVLGGGAHVKVTRPHTKKLDDRSIKMVFVGYEPGSKGYRVYNPDSGRLHVTRDVIFDESKGWNWADSGESAAPETFTVEYTVSTFSGDGIPTAPVSPAASNVSAAGEMEHHTPVADEQETRGVKFVSPPSHMSSEKEFDDEGAPRRYRMMADCMDTTEPVELSSNELLLAASEEPNTFEEANGDIAWRAAMEEEMAAIVENVKQQLGRISLSQAAYAAKLLEKAGMANCNTVHVPMENRLKLSKASTSPPVDATLYRSLVGSLRFLLLCSKIGVVNILDN</sequence>
<accession>A0ACB7XIH5</accession>
<gene>
    <name evidence="1" type="ORF">Vadar_017230</name>
</gene>
<evidence type="ECO:0000313" key="2">
    <source>
        <dbReference type="Proteomes" id="UP000828048"/>
    </source>
</evidence>
<dbReference type="EMBL" id="CM037160">
    <property type="protein sequence ID" value="KAH7840457.1"/>
    <property type="molecule type" value="Genomic_DNA"/>
</dbReference>